<evidence type="ECO:0000256" key="2">
    <source>
        <dbReference type="SAM" id="Phobius"/>
    </source>
</evidence>
<feature type="compositionally biased region" description="Pro residues" evidence="1">
    <location>
        <begin position="267"/>
        <end position="283"/>
    </location>
</feature>
<dbReference type="Gene3D" id="2.60.40.290">
    <property type="match status" value="1"/>
</dbReference>
<dbReference type="OrthoDB" id="3475992at2"/>
<dbReference type="Pfam" id="PF00553">
    <property type="entry name" value="CBM_2"/>
    <property type="match status" value="1"/>
</dbReference>
<dbReference type="Proteomes" id="UP000431901">
    <property type="component" value="Unassembled WGS sequence"/>
</dbReference>
<dbReference type="InterPro" id="IPR001919">
    <property type="entry name" value="CBD2"/>
</dbReference>
<dbReference type="PROSITE" id="PS51173">
    <property type="entry name" value="CBM2"/>
    <property type="match status" value="1"/>
</dbReference>
<keyword evidence="2" id="KW-0472">Membrane</keyword>
<feature type="compositionally biased region" description="Low complexity" evidence="1">
    <location>
        <begin position="226"/>
        <end position="239"/>
    </location>
</feature>
<evidence type="ECO:0000313" key="5">
    <source>
        <dbReference type="Proteomes" id="UP000431901"/>
    </source>
</evidence>
<dbReference type="EMBL" id="WUTW01000001">
    <property type="protein sequence ID" value="MXQ63445.1"/>
    <property type="molecule type" value="Genomic_DNA"/>
</dbReference>
<feature type="compositionally biased region" description="Acidic residues" evidence="1">
    <location>
        <begin position="52"/>
        <end position="63"/>
    </location>
</feature>
<feature type="domain" description="CBM2" evidence="3">
    <location>
        <begin position="282"/>
        <end position="388"/>
    </location>
</feature>
<dbReference type="GO" id="GO:0004553">
    <property type="term" value="F:hydrolase activity, hydrolyzing O-glycosyl compounds"/>
    <property type="evidence" value="ECO:0007669"/>
    <property type="project" value="InterPro"/>
</dbReference>
<evidence type="ECO:0000256" key="1">
    <source>
        <dbReference type="SAM" id="MobiDB-lite"/>
    </source>
</evidence>
<evidence type="ECO:0000313" key="4">
    <source>
        <dbReference type="EMBL" id="MXQ63445.1"/>
    </source>
</evidence>
<accession>A0A6I4W4V5</accession>
<dbReference type="AlphaFoldDB" id="A0A6I4W4V5"/>
<keyword evidence="5" id="KW-1185">Reference proteome</keyword>
<comment type="caution">
    <text evidence="4">The sequence shown here is derived from an EMBL/GenBank/DDBJ whole genome shotgun (WGS) entry which is preliminary data.</text>
</comment>
<dbReference type="RefSeq" id="WP_161101605.1">
    <property type="nucleotide sequence ID" value="NZ_JBHLYI010000012.1"/>
</dbReference>
<organism evidence="4 5">
    <name type="scientific">Actinomadura rayongensis</name>
    <dbReference type="NCBI Taxonomy" id="1429076"/>
    <lineage>
        <taxon>Bacteria</taxon>
        <taxon>Bacillati</taxon>
        <taxon>Actinomycetota</taxon>
        <taxon>Actinomycetes</taxon>
        <taxon>Streptosporangiales</taxon>
        <taxon>Thermomonosporaceae</taxon>
        <taxon>Actinomadura</taxon>
    </lineage>
</organism>
<proteinExistence type="predicted"/>
<dbReference type="GO" id="GO:0030247">
    <property type="term" value="F:polysaccharide binding"/>
    <property type="evidence" value="ECO:0007669"/>
    <property type="project" value="UniProtKB-UniRule"/>
</dbReference>
<evidence type="ECO:0000259" key="3">
    <source>
        <dbReference type="PROSITE" id="PS51173"/>
    </source>
</evidence>
<dbReference type="GO" id="GO:0005975">
    <property type="term" value="P:carbohydrate metabolic process"/>
    <property type="evidence" value="ECO:0007669"/>
    <property type="project" value="InterPro"/>
</dbReference>
<protein>
    <recommendedName>
        <fullName evidence="3">CBM2 domain-containing protein</fullName>
    </recommendedName>
</protein>
<keyword evidence="2" id="KW-1133">Transmembrane helix</keyword>
<feature type="compositionally biased region" description="Pro residues" evidence="1">
    <location>
        <begin position="106"/>
        <end position="183"/>
    </location>
</feature>
<dbReference type="InterPro" id="IPR008965">
    <property type="entry name" value="CBM2/CBM3_carb-bd_dom_sf"/>
</dbReference>
<feature type="transmembrane region" description="Helical" evidence="2">
    <location>
        <begin position="192"/>
        <end position="213"/>
    </location>
</feature>
<reference evidence="4 5" key="1">
    <citation type="submission" date="2019-12" db="EMBL/GenBank/DDBJ databases">
        <title>Nocardia macrotermitis sp. nov. and Nocardia aurantia sp. nov., isolated from the gut of the fungus growing-termite Macrotermes natalensis.</title>
        <authorList>
            <person name="Christine B."/>
            <person name="Rene B."/>
        </authorList>
    </citation>
    <scope>NUCLEOTIDE SEQUENCE [LARGE SCALE GENOMIC DNA]</scope>
    <source>
        <strain evidence="4 5">DSM 102126</strain>
    </source>
</reference>
<feature type="region of interest" description="Disordered" evidence="1">
    <location>
        <begin position="221"/>
        <end position="285"/>
    </location>
</feature>
<sequence>MSGEEPGYVPPDHRTTAEFAVPGAPAADETLTDEAPATLADAPPTGATVTDLPEDDAEPDEEAPATIVDRPVPEPGPWTAQFGAEDAPEPPAPPAPPVSVVAASAAPPPPPRPEVPTAPPPRPEVSAAPPPPMPPRPPAVPVPPPPGPPAVHSAPPPDATLPPGPPPVPSPVPLPVPLPVPPPGPSGGRRGLLIGGGAALVLVLLLAGGVLVFMNRSGDGTPKGGPSVAAPSANSSVPPSQEPGAPSAQPSGTPPAAVPTTGAPTAGSPPPGVAPTPVQPPAPVVTGTGGVTYQLVEQDAGYYEGRIVFTNTTGKPLGKWKLTFTAPDGKVKNVWGGRLVHGGAKAEIQPAPGAAPVPAGASWEVRFGVEGAPATPRDCRVNGRSCGF</sequence>
<dbReference type="SUPFAM" id="SSF49384">
    <property type="entry name" value="Carbohydrate-binding domain"/>
    <property type="match status" value="1"/>
</dbReference>
<dbReference type="SMART" id="SM00637">
    <property type="entry name" value="CBD_II"/>
    <property type="match status" value="1"/>
</dbReference>
<name>A0A6I4W4V5_9ACTN</name>
<feature type="region of interest" description="Disordered" evidence="1">
    <location>
        <begin position="1"/>
        <end position="183"/>
    </location>
</feature>
<dbReference type="InterPro" id="IPR012291">
    <property type="entry name" value="CBM2_carb-bd_dom_sf"/>
</dbReference>
<keyword evidence="2" id="KW-0812">Transmembrane</keyword>
<gene>
    <name evidence="4" type="ORF">GQ466_05305</name>
</gene>